<evidence type="ECO:0000256" key="8">
    <source>
        <dbReference type="ARBA" id="ARBA00023256"/>
    </source>
</evidence>
<comment type="catalytic activity">
    <reaction evidence="1 9">
        <text>[eIF5A protein]-deoxyhypusine + AH2 + O2 = [eIF5A protein]-hypusine + A + H2O</text>
        <dbReference type="Rhea" id="RHEA:14101"/>
        <dbReference type="Rhea" id="RHEA-COMP:10144"/>
        <dbReference type="Rhea" id="RHEA-COMP:12592"/>
        <dbReference type="ChEBI" id="CHEBI:13193"/>
        <dbReference type="ChEBI" id="CHEBI:15377"/>
        <dbReference type="ChEBI" id="CHEBI:15379"/>
        <dbReference type="ChEBI" id="CHEBI:17499"/>
        <dbReference type="ChEBI" id="CHEBI:82657"/>
        <dbReference type="ChEBI" id="CHEBI:91175"/>
        <dbReference type="EC" id="1.14.99.29"/>
    </reaction>
</comment>
<evidence type="ECO:0000256" key="2">
    <source>
        <dbReference type="ARBA" id="ARBA00005041"/>
    </source>
</evidence>
<dbReference type="OrthoDB" id="421002at2759"/>
<dbReference type="EC" id="1.14.99.29" evidence="9"/>
<evidence type="ECO:0000256" key="4">
    <source>
        <dbReference type="ARBA" id="ARBA00022737"/>
    </source>
</evidence>
<evidence type="ECO:0000313" key="11">
    <source>
        <dbReference type="Proteomes" id="UP000612055"/>
    </source>
</evidence>
<dbReference type="Pfam" id="PF13646">
    <property type="entry name" value="HEAT_2"/>
    <property type="match status" value="1"/>
</dbReference>
<evidence type="ECO:0000256" key="5">
    <source>
        <dbReference type="ARBA" id="ARBA00023002"/>
    </source>
</evidence>
<feature type="binding site" evidence="9">
    <location>
        <position position="217"/>
    </location>
    <ligand>
        <name>Fe cation</name>
        <dbReference type="ChEBI" id="CHEBI:24875"/>
        <label>2</label>
    </ligand>
</feature>
<dbReference type="Pfam" id="PF03130">
    <property type="entry name" value="HEAT_PBS"/>
    <property type="match status" value="1"/>
</dbReference>
<dbReference type="PANTHER" id="PTHR12697">
    <property type="entry name" value="PBS LYASE HEAT-LIKE PROTEIN"/>
    <property type="match status" value="1"/>
</dbReference>
<dbReference type="InterPro" id="IPR027517">
    <property type="entry name" value="Deoxyhypusine_hydroxylase"/>
</dbReference>
<feature type="binding site" evidence="9">
    <location>
        <position position="63"/>
    </location>
    <ligand>
        <name>Fe cation</name>
        <dbReference type="ChEBI" id="CHEBI:24875"/>
        <label>1</label>
    </ligand>
</feature>
<comment type="caution">
    <text evidence="10">The sequence shown here is derived from an EMBL/GenBank/DDBJ whole genome shotgun (WGS) entry which is preliminary data.</text>
</comment>
<proteinExistence type="inferred from homology"/>
<evidence type="ECO:0000256" key="6">
    <source>
        <dbReference type="ARBA" id="ARBA00023004"/>
    </source>
</evidence>
<organism evidence="10 11">
    <name type="scientific">Edaphochlamys debaryana</name>
    <dbReference type="NCBI Taxonomy" id="47281"/>
    <lineage>
        <taxon>Eukaryota</taxon>
        <taxon>Viridiplantae</taxon>
        <taxon>Chlorophyta</taxon>
        <taxon>core chlorophytes</taxon>
        <taxon>Chlorophyceae</taxon>
        <taxon>CS clade</taxon>
        <taxon>Chlamydomonadales</taxon>
        <taxon>Chlamydomonadales incertae sedis</taxon>
        <taxon>Edaphochlamys</taxon>
    </lineage>
</organism>
<dbReference type="GO" id="GO:0019135">
    <property type="term" value="F:deoxyhypusine monooxygenase activity"/>
    <property type="evidence" value="ECO:0007669"/>
    <property type="project" value="UniProtKB-UniRule"/>
</dbReference>
<dbReference type="InterPro" id="IPR016024">
    <property type="entry name" value="ARM-type_fold"/>
</dbReference>
<keyword evidence="6 9" id="KW-0408">Iron</keyword>
<dbReference type="PANTHER" id="PTHR12697:SF5">
    <property type="entry name" value="DEOXYHYPUSINE HYDROXYLASE"/>
    <property type="match status" value="1"/>
</dbReference>
<feature type="binding site" evidence="9">
    <location>
        <position position="97"/>
    </location>
    <ligand>
        <name>Fe cation</name>
        <dbReference type="ChEBI" id="CHEBI:24875"/>
        <label>1</label>
    </ligand>
</feature>
<comment type="similarity">
    <text evidence="9">Belongs to the deoxyhypusine hydroxylase family.</text>
</comment>
<evidence type="ECO:0000313" key="10">
    <source>
        <dbReference type="EMBL" id="KAG2501309.1"/>
    </source>
</evidence>
<sequence length="326" mass="35279">MTAPPLHEVDDSVVADLRAKLVDPKTSLPEKYRVLFSLRNVKGTAAHEALLQALKDDSALFRHDVAFCLGQRQDPRAIETLTNILHDTKEHPMVRHEAGEALGAIGTEECLAPLREHLEDAVLEVAETCQLALQRVEYLAAHPEATNEESPYYSVDPAPALPASTPTEELRAALLDEQRRMFDRYSALFALRNKGGKEAVAALGAVFGARSALLKHEVAYVMGQMQDAQAVEFLTGVLKDGAEHAMDGAEHAMVRHEAAEALGAIADSHTIALLRDFAADPEPIVAHSCVVALDVLDFEQSGALEYADKGGEGEAPARRPICPCRG</sequence>
<gene>
    <name evidence="10" type="ORF">HYH03_001106</name>
</gene>
<protein>
    <recommendedName>
        <fullName evidence="9">Deoxyhypusine hydroxylase</fullName>
        <shortName evidence="9">DOHH</shortName>
        <ecNumber evidence="9">1.14.99.29</ecNumber>
    </recommendedName>
    <alternativeName>
        <fullName evidence="9">Deoxyhypusine dioxygenase</fullName>
    </alternativeName>
    <alternativeName>
        <fullName evidence="9">Deoxyhypusine monooxygenase</fullName>
    </alternativeName>
</protein>
<name>A0A836C6V3_9CHLO</name>
<dbReference type="Gene3D" id="1.25.10.10">
    <property type="entry name" value="Leucine-rich Repeat Variant"/>
    <property type="match status" value="2"/>
</dbReference>
<keyword evidence="5 9" id="KW-0560">Oxidoreductase</keyword>
<evidence type="ECO:0000256" key="3">
    <source>
        <dbReference type="ARBA" id="ARBA00022723"/>
    </source>
</evidence>
<dbReference type="InterPro" id="IPR004155">
    <property type="entry name" value="PBS_lyase_HEAT"/>
</dbReference>
<keyword evidence="3 9" id="KW-0479">Metal-binding</keyword>
<feature type="binding site" evidence="9">
    <location>
        <position position="256"/>
    </location>
    <ligand>
        <name>Fe cation</name>
        <dbReference type="ChEBI" id="CHEBI:24875"/>
        <label>2</label>
    </ligand>
</feature>
<dbReference type="HAMAP" id="MF_03101">
    <property type="entry name" value="Deoxyhypusine_hydroxylase"/>
    <property type="match status" value="1"/>
</dbReference>
<keyword evidence="4" id="KW-0677">Repeat</keyword>
<dbReference type="EMBL" id="JAEHOE010000002">
    <property type="protein sequence ID" value="KAG2501309.1"/>
    <property type="molecule type" value="Genomic_DNA"/>
</dbReference>
<dbReference type="GO" id="GO:0046872">
    <property type="term" value="F:metal ion binding"/>
    <property type="evidence" value="ECO:0007669"/>
    <property type="project" value="UniProtKB-KW"/>
</dbReference>
<keyword evidence="8 9" id="KW-0386">Hypusine biosynthesis</keyword>
<evidence type="ECO:0000256" key="9">
    <source>
        <dbReference type="HAMAP-Rule" id="MF_03101"/>
    </source>
</evidence>
<comment type="function">
    <text evidence="9">Catalyzes the hydroxylation of the N(6)-(4-aminobutyl)-L-lysine intermediate to form hypusine, an essential post-translational modification only found in mature eIF-5A factor.</text>
</comment>
<dbReference type="UniPathway" id="UPA00354"/>
<comment type="caution">
    <text evidence="9">Lacks conserved residue(s) required for the propagation of feature annotation.</text>
</comment>
<comment type="pathway">
    <text evidence="2 9">Protein modification; eIF5A hypusination.</text>
</comment>
<reference evidence="10" key="1">
    <citation type="journal article" date="2020" name="bioRxiv">
        <title>Comparative genomics of Chlamydomonas.</title>
        <authorList>
            <person name="Craig R.J."/>
            <person name="Hasan A.R."/>
            <person name="Ness R.W."/>
            <person name="Keightley P.D."/>
        </authorList>
    </citation>
    <scope>NUCLEOTIDE SEQUENCE</scope>
    <source>
        <strain evidence="10">CCAP 11/70</strain>
    </source>
</reference>
<keyword evidence="7 9" id="KW-0503">Monooxygenase</keyword>
<feature type="binding site" evidence="9">
    <location>
        <position position="257"/>
    </location>
    <ligand>
        <name>Fe cation</name>
        <dbReference type="ChEBI" id="CHEBI:24875"/>
        <label>2</label>
    </ligand>
</feature>
<dbReference type="Proteomes" id="UP000612055">
    <property type="component" value="Unassembled WGS sequence"/>
</dbReference>
<dbReference type="SUPFAM" id="SSF48371">
    <property type="entry name" value="ARM repeat"/>
    <property type="match status" value="2"/>
</dbReference>
<evidence type="ECO:0000256" key="7">
    <source>
        <dbReference type="ARBA" id="ARBA00023033"/>
    </source>
</evidence>
<feature type="binding site" evidence="9">
    <location>
        <position position="96"/>
    </location>
    <ligand>
        <name>Fe cation</name>
        <dbReference type="ChEBI" id="CHEBI:24875"/>
        <label>1</label>
    </ligand>
</feature>
<evidence type="ECO:0000256" key="1">
    <source>
        <dbReference type="ARBA" id="ARBA00000068"/>
    </source>
</evidence>
<dbReference type="SMART" id="SM00567">
    <property type="entry name" value="EZ_HEAT"/>
    <property type="match status" value="6"/>
</dbReference>
<accession>A0A836C6V3</accession>
<comment type="cofactor">
    <cofactor evidence="9">
        <name>Fe(2+)</name>
        <dbReference type="ChEBI" id="CHEBI:29033"/>
    </cofactor>
    <text evidence="9">Binds 2 Fe(2+) ions per subunit.</text>
</comment>
<dbReference type="AlphaFoldDB" id="A0A836C6V3"/>
<keyword evidence="11" id="KW-1185">Reference proteome</keyword>
<dbReference type="InterPro" id="IPR011989">
    <property type="entry name" value="ARM-like"/>
</dbReference>
<feature type="binding site" evidence="9">
    <location>
        <position position="216"/>
    </location>
    <ligand>
        <name>Fe cation</name>
        <dbReference type="ChEBI" id="CHEBI:24875"/>
        <label>2</label>
    </ligand>
</feature>